<accession>A0ABY8XFH7</accession>
<protein>
    <submittedName>
        <fullName evidence="1">Uncharacterized protein</fullName>
    </submittedName>
</protein>
<proteinExistence type="predicted"/>
<dbReference type="RefSeq" id="WP_285450993.1">
    <property type="nucleotide sequence ID" value="NZ_CP127173.1"/>
</dbReference>
<reference evidence="1 2" key="1">
    <citation type="submission" date="2023-06" db="EMBL/GenBank/DDBJ databases">
        <authorList>
            <person name="Oyuntsetseg B."/>
            <person name="Kim S.B."/>
        </authorList>
    </citation>
    <scope>NUCLEOTIDE SEQUENCE [LARGE SCALE GENOMIC DNA]</scope>
    <source>
        <strain evidence="1 2">2-2</strain>
    </source>
</reference>
<dbReference type="EMBL" id="CP127173">
    <property type="protein sequence ID" value="WIV54369.1"/>
    <property type="molecule type" value="Genomic_DNA"/>
</dbReference>
<gene>
    <name evidence="1" type="ORF">QP939_36720</name>
</gene>
<organism evidence="1 2">
    <name type="scientific">Amycolatopsis nalaikhensis</name>
    <dbReference type="NCBI Taxonomy" id="715472"/>
    <lineage>
        <taxon>Bacteria</taxon>
        <taxon>Bacillati</taxon>
        <taxon>Actinomycetota</taxon>
        <taxon>Actinomycetes</taxon>
        <taxon>Pseudonocardiales</taxon>
        <taxon>Pseudonocardiaceae</taxon>
        <taxon>Amycolatopsis</taxon>
    </lineage>
</organism>
<dbReference type="Proteomes" id="UP001227101">
    <property type="component" value="Chromosome"/>
</dbReference>
<sequence>MAAETYNPWTIVNLVFTHLAEQGLHPTLGGEGHPGEPAAALLRALGITPTVEGDARVQAGIHDELAALRARMLGSGETP</sequence>
<evidence type="ECO:0000313" key="1">
    <source>
        <dbReference type="EMBL" id="WIV54369.1"/>
    </source>
</evidence>
<keyword evidence="2" id="KW-1185">Reference proteome</keyword>
<evidence type="ECO:0000313" key="2">
    <source>
        <dbReference type="Proteomes" id="UP001227101"/>
    </source>
</evidence>
<name>A0ABY8XFH7_9PSEU</name>